<evidence type="ECO:0000256" key="1">
    <source>
        <dbReference type="SAM" id="MobiDB-lite"/>
    </source>
</evidence>
<feature type="compositionally biased region" description="Low complexity" evidence="1">
    <location>
        <begin position="1"/>
        <end position="14"/>
    </location>
</feature>
<feature type="region of interest" description="Disordered" evidence="1">
    <location>
        <begin position="1"/>
        <end position="50"/>
    </location>
</feature>
<comment type="caution">
    <text evidence="2">The sequence shown here is derived from an EMBL/GenBank/DDBJ whole genome shotgun (WGS) entry which is preliminary data.</text>
</comment>
<reference evidence="2 3" key="1">
    <citation type="submission" date="2019-03" db="EMBL/GenBank/DDBJ databases">
        <title>First draft genome of Liparis tanakae, snailfish: a comprehensive survey of snailfish specific genes.</title>
        <authorList>
            <person name="Kim W."/>
            <person name="Song I."/>
            <person name="Jeong J.-H."/>
            <person name="Kim D."/>
            <person name="Kim S."/>
            <person name="Ryu S."/>
            <person name="Song J.Y."/>
            <person name="Lee S.K."/>
        </authorList>
    </citation>
    <scope>NUCLEOTIDE SEQUENCE [LARGE SCALE GENOMIC DNA]</scope>
    <source>
        <tissue evidence="2">Muscle</tissue>
    </source>
</reference>
<dbReference type="Proteomes" id="UP000314294">
    <property type="component" value="Unassembled WGS sequence"/>
</dbReference>
<protein>
    <submittedName>
        <fullName evidence="2">Uncharacterized protein</fullName>
    </submittedName>
</protein>
<evidence type="ECO:0000313" key="2">
    <source>
        <dbReference type="EMBL" id="TNN26831.1"/>
    </source>
</evidence>
<proteinExistence type="predicted"/>
<keyword evidence="3" id="KW-1185">Reference proteome</keyword>
<dbReference type="EMBL" id="SRLO01009403">
    <property type="protein sequence ID" value="TNN26831.1"/>
    <property type="molecule type" value="Genomic_DNA"/>
</dbReference>
<evidence type="ECO:0000313" key="3">
    <source>
        <dbReference type="Proteomes" id="UP000314294"/>
    </source>
</evidence>
<organism evidence="2 3">
    <name type="scientific">Liparis tanakae</name>
    <name type="common">Tanaka's snailfish</name>
    <dbReference type="NCBI Taxonomy" id="230148"/>
    <lineage>
        <taxon>Eukaryota</taxon>
        <taxon>Metazoa</taxon>
        <taxon>Chordata</taxon>
        <taxon>Craniata</taxon>
        <taxon>Vertebrata</taxon>
        <taxon>Euteleostomi</taxon>
        <taxon>Actinopterygii</taxon>
        <taxon>Neopterygii</taxon>
        <taxon>Teleostei</taxon>
        <taxon>Neoteleostei</taxon>
        <taxon>Acanthomorphata</taxon>
        <taxon>Eupercaria</taxon>
        <taxon>Perciformes</taxon>
        <taxon>Cottioidei</taxon>
        <taxon>Cottales</taxon>
        <taxon>Liparidae</taxon>
        <taxon>Liparis</taxon>
    </lineage>
</organism>
<gene>
    <name evidence="2" type="ORF">EYF80_063032</name>
</gene>
<accession>A0A4Z2EDK2</accession>
<name>A0A4Z2EDK2_9TELE</name>
<dbReference type="AlphaFoldDB" id="A0A4Z2EDK2"/>
<sequence length="66" mass="6478">MASEAEAGSAATTEPDAADGYVCGSPGASHGYGHVGSGSDRPETRLENGLADVSAARAPLQLSCSL</sequence>